<dbReference type="AlphaFoldDB" id="A0A0R2NG62"/>
<feature type="domain" description="CBS" evidence="10">
    <location>
        <begin position="143"/>
        <end position="205"/>
    </location>
</feature>
<keyword evidence="6 9" id="KW-1133">Transmembrane helix</keyword>
<dbReference type="EMBL" id="JQCQ01000021">
    <property type="protein sequence ID" value="KRO24809.1"/>
    <property type="molecule type" value="Genomic_DNA"/>
</dbReference>
<keyword evidence="8" id="KW-0129">CBS domain</keyword>
<evidence type="ECO:0000259" key="10">
    <source>
        <dbReference type="PROSITE" id="PS51371"/>
    </source>
</evidence>
<dbReference type="Gene3D" id="1.25.60.10">
    <property type="entry name" value="MgtE N-terminal domain-like"/>
    <property type="match status" value="1"/>
</dbReference>
<dbReference type="CDD" id="cd04606">
    <property type="entry name" value="CBS_pair_Mg_transporter"/>
    <property type="match status" value="1"/>
</dbReference>
<evidence type="ECO:0000313" key="12">
    <source>
        <dbReference type="Proteomes" id="UP000051249"/>
    </source>
</evidence>
<evidence type="ECO:0000256" key="5">
    <source>
        <dbReference type="ARBA" id="ARBA00022842"/>
    </source>
</evidence>
<dbReference type="Pfam" id="PF03448">
    <property type="entry name" value="MgtE_N"/>
    <property type="match status" value="1"/>
</dbReference>
<dbReference type="Gene3D" id="3.10.580.10">
    <property type="entry name" value="CBS-domain"/>
    <property type="match status" value="1"/>
</dbReference>
<comment type="subcellular location">
    <subcellularLocation>
        <location evidence="9">Cell membrane</location>
        <topology evidence="9">Multi-pass membrane protein</topology>
    </subcellularLocation>
    <subcellularLocation>
        <location evidence="1">Membrane</location>
        <topology evidence="1">Multi-pass membrane protein</topology>
    </subcellularLocation>
</comment>
<protein>
    <recommendedName>
        <fullName evidence="9">Magnesium transporter MgtE</fullName>
    </recommendedName>
</protein>
<evidence type="ECO:0000313" key="11">
    <source>
        <dbReference type="EMBL" id="KRO24809.1"/>
    </source>
</evidence>
<feature type="domain" description="CBS" evidence="10">
    <location>
        <begin position="207"/>
        <end position="263"/>
    </location>
</feature>
<keyword evidence="9" id="KW-1003">Cell membrane</keyword>
<comment type="function">
    <text evidence="9">Acts as a magnesium transporter.</text>
</comment>
<accession>A0A0R2NG62</accession>
<evidence type="ECO:0000256" key="8">
    <source>
        <dbReference type="PROSITE-ProRule" id="PRU00703"/>
    </source>
</evidence>
<dbReference type="InterPro" id="IPR000644">
    <property type="entry name" value="CBS_dom"/>
</dbReference>
<comment type="caution">
    <text evidence="11">The sequence shown here is derived from an EMBL/GenBank/DDBJ whole genome shotgun (WGS) entry which is preliminary data.</text>
</comment>
<evidence type="ECO:0000256" key="4">
    <source>
        <dbReference type="ARBA" id="ARBA00022692"/>
    </source>
</evidence>
<keyword evidence="7 9" id="KW-0472">Membrane</keyword>
<evidence type="ECO:0000256" key="2">
    <source>
        <dbReference type="ARBA" id="ARBA00009749"/>
    </source>
</evidence>
<dbReference type="SUPFAM" id="SSF54631">
    <property type="entry name" value="CBS-domain pair"/>
    <property type="match status" value="1"/>
</dbReference>
<dbReference type="InterPro" id="IPR046342">
    <property type="entry name" value="CBS_dom_sf"/>
</dbReference>
<dbReference type="InterPro" id="IPR036739">
    <property type="entry name" value="SLC41_membr_dom_sf"/>
</dbReference>
<dbReference type="GO" id="GO:0015095">
    <property type="term" value="F:magnesium ion transmembrane transporter activity"/>
    <property type="evidence" value="ECO:0007669"/>
    <property type="project" value="UniProtKB-UniRule"/>
</dbReference>
<dbReference type="PANTHER" id="PTHR43773">
    <property type="entry name" value="MAGNESIUM TRANSPORTER MGTE"/>
    <property type="match status" value="1"/>
</dbReference>
<dbReference type="SMART" id="SM00116">
    <property type="entry name" value="CBS"/>
    <property type="match status" value="2"/>
</dbReference>
<evidence type="ECO:0000256" key="6">
    <source>
        <dbReference type="ARBA" id="ARBA00022989"/>
    </source>
</evidence>
<keyword evidence="4 9" id="KW-0812">Transmembrane</keyword>
<feature type="transmembrane region" description="Helical" evidence="9">
    <location>
        <begin position="288"/>
        <end position="305"/>
    </location>
</feature>
<feature type="transmembrane region" description="Helical" evidence="9">
    <location>
        <begin position="361"/>
        <end position="382"/>
    </location>
</feature>
<dbReference type="SUPFAM" id="SSF158791">
    <property type="entry name" value="MgtE N-terminal domain-like"/>
    <property type="match status" value="1"/>
</dbReference>
<proteinExistence type="inferred from homology"/>
<evidence type="ECO:0000256" key="3">
    <source>
        <dbReference type="ARBA" id="ARBA00022448"/>
    </source>
</evidence>
<keyword evidence="3 9" id="KW-0813">Transport</keyword>
<dbReference type="Proteomes" id="UP000051249">
    <property type="component" value="Unassembled WGS sequence"/>
</dbReference>
<evidence type="ECO:0000256" key="1">
    <source>
        <dbReference type="ARBA" id="ARBA00004141"/>
    </source>
</evidence>
<keyword evidence="12" id="KW-1185">Reference proteome</keyword>
<dbReference type="InterPro" id="IPR038076">
    <property type="entry name" value="MgtE_N_sf"/>
</dbReference>
<feature type="transmembrane region" description="Helical" evidence="9">
    <location>
        <begin position="317"/>
        <end position="341"/>
    </location>
</feature>
<evidence type="ECO:0000256" key="7">
    <source>
        <dbReference type="ARBA" id="ARBA00023136"/>
    </source>
</evidence>
<dbReference type="Pfam" id="PF01769">
    <property type="entry name" value="MgtE"/>
    <property type="match status" value="1"/>
</dbReference>
<dbReference type="InterPro" id="IPR006667">
    <property type="entry name" value="SLC41_membr_dom"/>
</dbReference>
<feature type="transmembrane region" description="Helical" evidence="9">
    <location>
        <begin position="426"/>
        <end position="449"/>
    </location>
</feature>
<feature type="transmembrane region" description="Helical" evidence="9">
    <location>
        <begin position="394"/>
        <end position="414"/>
    </location>
</feature>
<dbReference type="Pfam" id="PF00571">
    <property type="entry name" value="CBS"/>
    <property type="match status" value="2"/>
</dbReference>
<comment type="subunit">
    <text evidence="9">Homodimer.</text>
</comment>
<reference evidence="11 12" key="1">
    <citation type="journal article" date="2015" name="Genome Announc.">
        <title>Expanding the biotechnology potential of lactobacilli through comparative genomics of 213 strains and associated genera.</title>
        <authorList>
            <person name="Sun Z."/>
            <person name="Harris H.M."/>
            <person name="McCann A."/>
            <person name="Guo C."/>
            <person name="Argimon S."/>
            <person name="Zhang W."/>
            <person name="Yang X."/>
            <person name="Jeffery I.B."/>
            <person name="Cooney J.C."/>
            <person name="Kagawa T.F."/>
            <person name="Liu W."/>
            <person name="Song Y."/>
            <person name="Salvetti E."/>
            <person name="Wrobel A."/>
            <person name="Rasinkangas P."/>
            <person name="Parkhill J."/>
            <person name="Rea M.C."/>
            <person name="O'Sullivan O."/>
            <person name="Ritari J."/>
            <person name="Douillard F.P."/>
            <person name="Paul Ross R."/>
            <person name="Yang R."/>
            <person name="Briner A.E."/>
            <person name="Felis G.E."/>
            <person name="de Vos W.M."/>
            <person name="Barrangou R."/>
            <person name="Klaenhammer T.R."/>
            <person name="Caufield P.W."/>
            <person name="Cui Y."/>
            <person name="Zhang H."/>
            <person name="O'Toole P.W."/>
        </authorList>
    </citation>
    <scope>NUCLEOTIDE SEQUENCE [LARGE SCALE GENOMIC DNA]</scope>
    <source>
        <strain evidence="11 12">DSM 23026</strain>
    </source>
</reference>
<dbReference type="InterPro" id="IPR006669">
    <property type="entry name" value="MgtE_transporter"/>
</dbReference>
<dbReference type="Gene3D" id="1.10.357.20">
    <property type="entry name" value="SLC41 divalent cation transporters, integral membrane domain"/>
    <property type="match status" value="1"/>
</dbReference>
<dbReference type="NCBIfam" id="TIGR00400">
    <property type="entry name" value="mgtE"/>
    <property type="match status" value="1"/>
</dbReference>
<sequence length="456" mass="50429">MITLQEQVEVVFDDLKQSLFENKRTKFRTDFFELHPFDQGRFFSDLDPDDRRKVYEYLTPVELSDAFDELEDEPIEIAEFLDEMQPRYAARLLSAMFADNEADILGVVHADKLEELLNYMNPVDSSRVRQLLKYKDETAGALMTTEFISVSSGMTVGLAMAQVKREAQQAETISYIYVTKEDQKLDGVISVKDLIVNSDDTLIESFMNSNVISVNVNEDQEEIAEQIRDYNFVALPVVNDNEQIKGIVTVDDIIDVIDEESAEDYSKLAGINTEETTNNPWIAVRNRLPWLIILLFLGMLSAALISHFEGVLSKVSVLAIFISLITGTAGNAGTQSLAVAIRRIATSDEEHALWKLILNEIVTGLLIGALTGTTVFLIVLIWQKNLVLGSVVGLAMAGAIFVANLAGSLIPIGMEKIGVDPAVASGPFISTLSDLTSILIYFNIASLCLKMFGFGG</sequence>
<keyword evidence="9" id="KW-0479">Metal-binding</keyword>
<dbReference type="PANTHER" id="PTHR43773:SF1">
    <property type="entry name" value="MAGNESIUM TRANSPORTER MGTE"/>
    <property type="match status" value="1"/>
</dbReference>
<evidence type="ECO:0000256" key="9">
    <source>
        <dbReference type="RuleBase" id="RU362011"/>
    </source>
</evidence>
<dbReference type="RefSeq" id="WP_057799784.1">
    <property type="nucleotide sequence ID" value="NZ_BJZZ01000019.1"/>
</dbReference>
<comment type="similarity">
    <text evidence="2 9">Belongs to the SLC41A transporter family.</text>
</comment>
<dbReference type="InterPro" id="IPR006668">
    <property type="entry name" value="Mg_transptr_MgtE_intracell_dom"/>
</dbReference>
<dbReference type="GO" id="GO:0005886">
    <property type="term" value="C:plasma membrane"/>
    <property type="evidence" value="ECO:0007669"/>
    <property type="project" value="UniProtKB-SubCell"/>
</dbReference>
<dbReference type="GO" id="GO:0046872">
    <property type="term" value="F:metal ion binding"/>
    <property type="evidence" value="ECO:0007669"/>
    <property type="project" value="UniProtKB-KW"/>
</dbReference>
<name>A0A0R2NG62_9LACO</name>
<dbReference type="SUPFAM" id="SSF161093">
    <property type="entry name" value="MgtE membrane domain-like"/>
    <property type="match status" value="1"/>
</dbReference>
<gene>
    <name evidence="11" type="ORF">IV88_GL000724</name>
</gene>
<organism evidence="11 12">
    <name type="scientific">Pediococcus argentinicus</name>
    <dbReference type="NCBI Taxonomy" id="480391"/>
    <lineage>
        <taxon>Bacteria</taxon>
        <taxon>Bacillati</taxon>
        <taxon>Bacillota</taxon>
        <taxon>Bacilli</taxon>
        <taxon>Lactobacillales</taxon>
        <taxon>Lactobacillaceae</taxon>
        <taxon>Pediococcus</taxon>
    </lineage>
</organism>
<dbReference type="PATRIC" id="fig|480391.4.peg.735"/>
<keyword evidence="5 9" id="KW-0460">Magnesium</keyword>
<dbReference type="PROSITE" id="PS51371">
    <property type="entry name" value="CBS"/>
    <property type="match status" value="2"/>
</dbReference>
<dbReference type="SMART" id="SM00924">
    <property type="entry name" value="MgtE_N"/>
    <property type="match status" value="1"/>
</dbReference>
<dbReference type="OrthoDB" id="9790355at2"/>